<reference evidence="8 9" key="1">
    <citation type="submission" date="2018-11" db="EMBL/GenBank/DDBJ databases">
        <title>Complete genome sequencing of the Actinobacteria Serinibacter sp. K3-2.</title>
        <authorList>
            <person name="Rakitin A.L."/>
            <person name="Beletsky A.V."/>
            <person name="Mardanov A.V."/>
            <person name="Ravin N.V."/>
            <person name="Gromova A.S."/>
            <person name="Filippova S.N."/>
            <person name="Gal'Chenko V.F."/>
        </authorList>
    </citation>
    <scope>NUCLEOTIDE SEQUENCE [LARGE SCALE GENOMIC DNA]</scope>
    <source>
        <strain evidence="8 9">K3-2</strain>
    </source>
</reference>
<evidence type="ECO:0000313" key="8">
    <source>
        <dbReference type="EMBL" id="TGO06186.1"/>
    </source>
</evidence>
<dbReference type="Pfam" id="PF00072">
    <property type="entry name" value="Response_reg"/>
    <property type="match status" value="1"/>
</dbReference>
<evidence type="ECO:0000256" key="1">
    <source>
        <dbReference type="ARBA" id="ARBA00022553"/>
    </source>
</evidence>
<dbReference type="GO" id="GO:0003677">
    <property type="term" value="F:DNA binding"/>
    <property type="evidence" value="ECO:0007669"/>
    <property type="project" value="UniProtKB-KW"/>
</dbReference>
<dbReference type="Proteomes" id="UP000297318">
    <property type="component" value="Unassembled WGS sequence"/>
</dbReference>
<organism evidence="8 9">
    <name type="scientific">Serinibacter arcticus</name>
    <dbReference type="NCBI Taxonomy" id="1655435"/>
    <lineage>
        <taxon>Bacteria</taxon>
        <taxon>Bacillati</taxon>
        <taxon>Actinomycetota</taxon>
        <taxon>Actinomycetes</taxon>
        <taxon>Micrococcales</taxon>
        <taxon>Beutenbergiaceae</taxon>
        <taxon>Serinibacter</taxon>
    </lineage>
</organism>
<dbReference type="AlphaFoldDB" id="A0A4Z1E2Q9"/>
<feature type="domain" description="HTH luxR-type" evidence="6">
    <location>
        <begin position="188"/>
        <end position="253"/>
    </location>
</feature>
<dbReference type="InterPro" id="IPR016032">
    <property type="entry name" value="Sig_transdc_resp-reg_C-effctor"/>
</dbReference>
<dbReference type="InterPro" id="IPR011006">
    <property type="entry name" value="CheY-like_superfamily"/>
</dbReference>
<evidence type="ECO:0000256" key="4">
    <source>
        <dbReference type="ARBA" id="ARBA00023163"/>
    </source>
</evidence>
<dbReference type="InterPro" id="IPR001789">
    <property type="entry name" value="Sig_transdc_resp-reg_receiver"/>
</dbReference>
<accession>A0A4Z1E2Q9</accession>
<dbReference type="SUPFAM" id="SSF52172">
    <property type="entry name" value="CheY-like"/>
    <property type="match status" value="1"/>
</dbReference>
<dbReference type="SUPFAM" id="SSF46894">
    <property type="entry name" value="C-terminal effector domain of the bipartite response regulators"/>
    <property type="match status" value="1"/>
</dbReference>
<gene>
    <name evidence="8" type="ORF">SERN_0378</name>
</gene>
<dbReference type="CDD" id="cd06170">
    <property type="entry name" value="LuxR_C_like"/>
    <property type="match status" value="1"/>
</dbReference>
<proteinExistence type="predicted"/>
<dbReference type="EMBL" id="RHPJ01000001">
    <property type="protein sequence ID" value="TGO06186.1"/>
    <property type="molecule type" value="Genomic_DNA"/>
</dbReference>
<dbReference type="PROSITE" id="PS50043">
    <property type="entry name" value="HTH_LUXR_2"/>
    <property type="match status" value="1"/>
</dbReference>
<evidence type="ECO:0000313" key="9">
    <source>
        <dbReference type="Proteomes" id="UP000297318"/>
    </source>
</evidence>
<evidence type="ECO:0000256" key="3">
    <source>
        <dbReference type="ARBA" id="ARBA00023125"/>
    </source>
</evidence>
<name>A0A4Z1E2Q9_9MICO</name>
<dbReference type="PANTHER" id="PTHR43214:SF24">
    <property type="entry name" value="TRANSCRIPTIONAL REGULATORY PROTEIN NARL-RELATED"/>
    <property type="match status" value="1"/>
</dbReference>
<evidence type="ECO:0000259" key="6">
    <source>
        <dbReference type="PROSITE" id="PS50043"/>
    </source>
</evidence>
<keyword evidence="1 5" id="KW-0597">Phosphoprotein</keyword>
<evidence type="ECO:0000256" key="2">
    <source>
        <dbReference type="ARBA" id="ARBA00023015"/>
    </source>
</evidence>
<comment type="caution">
    <text evidence="8">The sequence shown here is derived from an EMBL/GenBank/DDBJ whole genome shotgun (WGS) entry which is preliminary data.</text>
</comment>
<dbReference type="PANTHER" id="PTHR43214">
    <property type="entry name" value="TWO-COMPONENT RESPONSE REGULATOR"/>
    <property type="match status" value="1"/>
</dbReference>
<dbReference type="Pfam" id="PF00196">
    <property type="entry name" value="GerE"/>
    <property type="match status" value="1"/>
</dbReference>
<dbReference type="InterPro" id="IPR058245">
    <property type="entry name" value="NreC/VraR/RcsB-like_REC"/>
</dbReference>
<dbReference type="GO" id="GO:0000160">
    <property type="term" value="P:phosphorelay signal transduction system"/>
    <property type="evidence" value="ECO:0007669"/>
    <property type="project" value="InterPro"/>
</dbReference>
<keyword evidence="4" id="KW-0804">Transcription</keyword>
<evidence type="ECO:0000259" key="7">
    <source>
        <dbReference type="PROSITE" id="PS50110"/>
    </source>
</evidence>
<dbReference type="Gene3D" id="3.40.50.2300">
    <property type="match status" value="1"/>
</dbReference>
<dbReference type="InterPro" id="IPR000792">
    <property type="entry name" value="Tscrpt_reg_LuxR_C"/>
</dbReference>
<protein>
    <submittedName>
        <fullName evidence="8">Two component transcriptional regulator, LuxR family</fullName>
    </submittedName>
</protein>
<dbReference type="SMART" id="SM00421">
    <property type="entry name" value="HTH_LUXR"/>
    <property type="match status" value="1"/>
</dbReference>
<dbReference type="PROSITE" id="PS00622">
    <property type="entry name" value="HTH_LUXR_1"/>
    <property type="match status" value="1"/>
</dbReference>
<dbReference type="RefSeq" id="WP_135848427.1">
    <property type="nucleotide sequence ID" value="NZ_RHPJ01000001.1"/>
</dbReference>
<dbReference type="InterPro" id="IPR039420">
    <property type="entry name" value="WalR-like"/>
</dbReference>
<dbReference type="OrthoDB" id="9808843at2"/>
<keyword evidence="9" id="KW-1185">Reference proteome</keyword>
<keyword evidence="3" id="KW-0238">DNA-binding</keyword>
<dbReference type="PRINTS" id="PR00038">
    <property type="entry name" value="HTHLUXR"/>
</dbReference>
<dbReference type="GO" id="GO:0006355">
    <property type="term" value="P:regulation of DNA-templated transcription"/>
    <property type="evidence" value="ECO:0007669"/>
    <property type="project" value="InterPro"/>
</dbReference>
<evidence type="ECO:0000256" key="5">
    <source>
        <dbReference type="PROSITE-ProRule" id="PRU00169"/>
    </source>
</evidence>
<dbReference type="SMART" id="SM00448">
    <property type="entry name" value="REC"/>
    <property type="match status" value="1"/>
</dbReference>
<sequence>MTASGGDVAAADDDGTPRRVRVLVADDHPIVRAGIVGLLAGEPSIEVVGEAGDGAAAVDLAARLRPDVVLMDLRMPVLDGVAATARVLAGGGTRPRVLVLTTYETDDQILAAIEAGASGYLIKAAPPAEIVAGIHAVAAGTSPLSPSVATALVARVREQPVADAAPAAAVDVRATAAPAAAPSGPPAPAADAPTLTDRERDVLALVADGLSNPGIGRRLFIGEATVKSHLLRVFAKLEVSDRTRAVTRAMELGLLERPESRRT</sequence>
<dbReference type="CDD" id="cd17535">
    <property type="entry name" value="REC_NarL-like"/>
    <property type="match status" value="1"/>
</dbReference>
<feature type="domain" description="Response regulatory" evidence="7">
    <location>
        <begin position="21"/>
        <end position="138"/>
    </location>
</feature>
<keyword evidence="2" id="KW-0805">Transcription regulation</keyword>
<feature type="modified residue" description="4-aspartylphosphate" evidence="5">
    <location>
        <position position="72"/>
    </location>
</feature>
<dbReference type="PROSITE" id="PS50110">
    <property type="entry name" value="RESPONSE_REGULATORY"/>
    <property type="match status" value="1"/>
</dbReference>